<dbReference type="Proteomes" id="UP001595998">
    <property type="component" value="Unassembled WGS sequence"/>
</dbReference>
<gene>
    <name evidence="1" type="ORF">ACFOZ9_01175</name>
</gene>
<reference evidence="2" key="1">
    <citation type="journal article" date="2019" name="Int. J. Syst. Evol. Microbiol.">
        <title>The Global Catalogue of Microorganisms (GCM) 10K type strain sequencing project: providing services to taxonomists for standard genome sequencing and annotation.</title>
        <authorList>
            <consortium name="The Broad Institute Genomics Platform"/>
            <consortium name="The Broad Institute Genome Sequencing Center for Infectious Disease"/>
            <person name="Wu L."/>
            <person name="Ma J."/>
        </authorList>
    </citation>
    <scope>NUCLEOTIDE SEQUENCE [LARGE SCALE GENOMIC DNA]</scope>
    <source>
        <strain evidence="2">CCUG 56029</strain>
    </source>
</reference>
<dbReference type="Gene3D" id="1.10.3450.10">
    <property type="entry name" value="TTHA0068-like"/>
    <property type="match status" value="1"/>
</dbReference>
<dbReference type="InterPro" id="IPR023203">
    <property type="entry name" value="TTHA0068_sf"/>
</dbReference>
<proteinExistence type="predicted"/>
<evidence type="ECO:0000313" key="2">
    <source>
        <dbReference type="Proteomes" id="UP001595998"/>
    </source>
</evidence>
<protein>
    <submittedName>
        <fullName evidence="1">DUF309 domain-containing protein</fullName>
    </submittedName>
</protein>
<keyword evidence="2" id="KW-1185">Reference proteome</keyword>
<organism evidence="1 2">
    <name type="scientific">Deinococcus navajonensis</name>
    <dbReference type="NCBI Taxonomy" id="309884"/>
    <lineage>
        <taxon>Bacteria</taxon>
        <taxon>Thermotogati</taxon>
        <taxon>Deinococcota</taxon>
        <taxon>Deinococci</taxon>
        <taxon>Deinococcales</taxon>
        <taxon>Deinococcaceae</taxon>
        <taxon>Deinococcus</taxon>
    </lineage>
</organism>
<name>A0ABV8XJD8_9DEIO</name>
<dbReference type="RefSeq" id="WP_380035319.1">
    <property type="nucleotide sequence ID" value="NZ_JBHSEH010000003.1"/>
</dbReference>
<dbReference type="SUPFAM" id="SSF140663">
    <property type="entry name" value="TTHA0068-like"/>
    <property type="match status" value="1"/>
</dbReference>
<evidence type="ECO:0000313" key="1">
    <source>
        <dbReference type="EMBL" id="MFC4424803.1"/>
    </source>
</evidence>
<dbReference type="EMBL" id="JBHSEH010000003">
    <property type="protein sequence ID" value="MFC4424803.1"/>
    <property type="molecule type" value="Genomic_DNA"/>
</dbReference>
<dbReference type="InterPro" id="IPR005500">
    <property type="entry name" value="DUF309"/>
</dbReference>
<accession>A0ABV8XJD8</accession>
<comment type="caution">
    <text evidence="1">The sequence shown here is derived from an EMBL/GenBank/DDBJ whole genome shotgun (WGS) entry which is preliminary data.</text>
</comment>
<dbReference type="Pfam" id="PF03745">
    <property type="entry name" value="DUF309"/>
    <property type="match status" value="1"/>
</dbReference>
<sequence>MLAKPAGHPDWRRGVELFNAGHWWEAHEAWEPLWLRSTGSERHLLQGVILLAAALHKRWHHGSLTHRNYHKAAAHFVQVSQGYAEAAYGLNLAVVQQQVWAALHDPALRPTLPWSDEAPRSGILEANGPVTSGPDVH</sequence>